<dbReference type="Pfam" id="PF16173">
    <property type="entry name" value="DUF4874"/>
    <property type="match status" value="1"/>
</dbReference>
<comment type="caution">
    <text evidence="4">The sequence shown here is derived from an EMBL/GenBank/DDBJ whole genome shotgun (WGS) entry which is preliminary data.</text>
</comment>
<reference evidence="4 5" key="1">
    <citation type="submission" date="2020-08" db="EMBL/GenBank/DDBJ databases">
        <title>Genomic Encyclopedia of Type Strains, Phase IV (KMG-IV): sequencing the most valuable type-strain genomes for metagenomic binning, comparative biology and taxonomic classification.</title>
        <authorList>
            <person name="Goeker M."/>
        </authorList>
    </citation>
    <scope>NUCLEOTIDE SEQUENCE [LARGE SCALE GENOMIC DNA]</scope>
    <source>
        <strain evidence="4 5">DSM 26736</strain>
    </source>
</reference>
<accession>A0A840YRY2</accession>
<keyword evidence="5" id="KW-1185">Reference proteome</keyword>
<evidence type="ECO:0000313" key="5">
    <source>
        <dbReference type="Proteomes" id="UP000527143"/>
    </source>
</evidence>
<name>A0A840YRY2_9SPHN</name>
<dbReference type="InterPro" id="IPR032267">
    <property type="entry name" value="DUF4832"/>
</dbReference>
<evidence type="ECO:0000313" key="4">
    <source>
        <dbReference type="EMBL" id="MBB5712437.1"/>
    </source>
</evidence>
<feature type="domain" description="DUF4874" evidence="3">
    <location>
        <begin position="43"/>
        <end position="205"/>
    </location>
</feature>
<evidence type="ECO:0000256" key="1">
    <source>
        <dbReference type="SAM" id="SignalP"/>
    </source>
</evidence>
<evidence type="ECO:0000259" key="2">
    <source>
        <dbReference type="Pfam" id="PF16116"/>
    </source>
</evidence>
<dbReference type="RefSeq" id="WP_184090926.1">
    <property type="nucleotide sequence ID" value="NZ_JACIJF010000017.1"/>
</dbReference>
<dbReference type="AlphaFoldDB" id="A0A840YRY2"/>
<organism evidence="4 5">
    <name type="scientific">Sphingomonas xinjiangensis</name>
    <dbReference type="NCBI Taxonomy" id="643568"/>
    <lineage>
        <taxon>Bacteria</taxon>
        <taxon>Pseudomonadati</taxon>
        <taxon>Pseudomonadota</taxon>
        <taxon>Alphaproteobacteria</taxon>
        <taxon>Sphingomonadales</taxon>
        <taxon>Sphingomonadaceae</taxon>
        <taxon>Sphingomonas</taxon>
    </lineage>
</organism>
<feature type="domain" description="DUF4832" evidence="2">
    <location>
        <begin position="226"/>
        <end position="440"/>
    </location>
</feature>
<dbReference type="Proteomes" id="UP000527143">
    <property type="component" value="Unassembled WGS sequence"/>
</dbReference>
<feature type="chain" id="PRO_5032698482" description="DUF4832 domain-containing protein" evidence="1">
    <location>
        <begin position="27"/>
        <end position="466"/>
    </location>
</feature>
<gene>
    <name evidence="4" type="ORF">FHT02_003696</name>
</gene>
<evidence type="ECO:0000259" key="3">
    <source>
        <dbReference type="Pfam" id="PF16173"/>
    </source>
</evidence>
<dbReference type="InterPro" id="IPR032379">
    <property type="entry name" value="DUF4874"/>
</dbReference>
<evidence type="ECO:0008006" key="6">
    <source>
        <dbReference type="Google" id="ProtNLM"/>
    </source>
</evidence>
<sequence>MRGSGAMRRAALALLAATGAVGHAGAQEGVEARFAPSEAPLANPERGFYRASRGDLDRIDPAFLDAAYLDGYRLIYARINLEPYRTAPLPADFLGRLETGFAAARRAGVKLIVRAVYNYPRGETEYRDAKDAALPMVLRHLAQLKPVLQANADAIAFVQAGFVGAWGEWHTSSNGLTEPAARGAIKDALLDAAPADRFVQFRYPPYIRDWAPELPTPATTIAQGFRIGFHNDCFLASQTDVGTFSEDAGTRTAEHAYLDRLGEVAPFGGETCNPADDPGATPRTACADILREGARYNLTYLNADYYRRLFHEAWARGGCHEAVAAKMGYRLALVSVAHPAQAVAGGGFRLDLTVRNDGWARPFNPRVPVLILRNRADGALVRLNGDVDLRGWLPGESKALPLATTLPRLMPRGTYDLLVAFPDPGARLANDSRYAVRPANADDSGKAQGWDAALGAFRTGTRVDVR</sequence>
<dbReference type="Pfam" id="PF16116">
    <property type="entry name" value="DUF4832"/>
    <property type="match status" value="1"/>
</dbReference>
<dbReference type="EMBL" id="JACIJF010000017">
    <property type="protein sequence ID" value="MBB5712437.1"/>
    <property type="molecule type" value="Genomic_DNA"/>
</dbReference>
<feature type="signal peptide" evidence="1">
    <location>
        <begin position="1"/>
        <end position="26"/>
    </location>
</feature>
<proteinExistence type="predicted"/>
<keyword evidence="1" id="KW-0732">Signal</keyword>
<protein>
    <recommendedName>
        <fullName evidence="6">DUF4832 domain-containing protein</fullName>
    </recommendedName>
</protein>